<dbReference type="RefSeq" id="WP_071238097.1">
    <property type="nucleotide sequence ID" value="NZ_AP024609.1"/>
</dbReference>
<dbReference type="InterPro" id="IPR002059">
    <property type="entry name" value="CSP_DNA-bd"/>
</dbReference>
<keyword evidence="3" id="KW-0812">Transmembrane</keyword>
<dbReference type="SMART" id="SM00357">
    <property type="entry name" value="CSP"/>
    <property type="match status" value="1"/>
</dbReference>
<gene>
    <name evidence="5" type="primary">cspE</name>
    <name evidence="5" type="ORF">NCTC10738_00532</name>
</gene>
<name>A0A379YVJ3_9GAMM</name>
<dbReference type="GO" id="GO:0005829">
    <property type="term" value="C:cytosol"/>
    <property type="evidence" value="ECO:0007669"/>
    <property type="project" value="UniProtKB-ARBA"/>
</dbReference>
<dbReference type="InterPro" id="IPR019844">
    <property type="entry name" value="CSD_CS"/>
</dbReference>
<dbReference type="InterPro" id="IPR052069">
    <property type="entry name" value="Ca-reg_mRNA-binding_domain"/>
</dbReference>
<dbReference type="InterPro" id="IPR012340">
    <property type="entry name" value="NA-bd_OB-fold"/>
</dbReference>
<keyword evidence="3" id="KW-1133">Transmembrane helix</keyword>
<evidence type="ECO:0000256" key="2">
    <source>
        <dbReference type="RuleBase" id="RU000408"/>
    </source>
</evidence>
<dbReference type="GO" id="GO:0043488">
    <property type="term" value="P:regulation of mRNA stability"/>
    <property type="evidence" value="ECO:0007669"/>
    <property type="project" value="TreeGrafter"/>
</dbReference>
<accession>A0A379YVJ3</accession>
<feature type="domain" description="CSD" evidence="4">
    <location>
        <begin position="2"/>
        <end position="67"/>
    </location>
</feature>
<dbReference type="Pfam" id="PF06961">
    <property type="entry name" value="DUF1294"/>
    <property type="match status" value="1"/>
</dbReference>
<dbReference type="KEGG" id="salg:BS332_12605"/>
<dbReference type="GO" id="GO:0003730">
    <property type="term" value="F:mRNA 3'-UTR binding"/>
    <property type="evidence" value="ECO:0007669"/>
    <property type="project" value="TreeGrafter"/>
</dbReference>
<comment type="subcellular location">
    <subcellularLocation>
        <location evidence="2">Cytoplasm</location>
    </subcellularLocation>
</comment>
<evidence type="ECO:0000256" key="3">
    <source>
        <dbReference type="SAM" id="Phobius"/>
    </source>
</evidence>
<sequence length="209" mass="23668">MKHKGKVSHWQDDKGFGFISPNDGSERVFLHIKSLSLSGRRPQVGDVLTFDITLDDQGRRQAKQAFFPEDRGRLKQKQRQQNKRSSHKSFVGKLTVLFALLLLALVALGKLPLLVPVWYLLLSLLCYWLYASDKKAAETGRWRTKESTLQLTGLLGGWPGALLARHRFRHKTSKTSFRLLFWCCVGLNLLALGAALKLGWLALLPEIAF</sequence>
<proteinExistence type="predicted"/>
<feature type="transmembrane region" description="Helical" evidence="3">
    <location>
        <begin position="179"/>
        <end position="203"/>
    </location>
</feature>
<evidence type="ECO:0000256" key="1">
    <source>
        <dbReference type="ARBA" id="ARBA00022553"/>
    </source>
</evidence>
<dbReference type="InterPro" id="IPR011129">
    <property type="entry name" value="CSD"/>
</dbReference>
<dbReference type="EMBL" id="UGYO01000001">
    <property type="protein sequence ID" value="SUI50641.1"/>
    <property type="molecule type" value="Genomic_DNA"/>
</dbReference>
<dbReference type="Pfam" id="PF00313">
    <property type="entry name" value="CSD"/>
    <property type="match status" value="1"/>
</dbReference>
<dbReference type="Proteomes" id="UP000254069">
    <property type="component" value="Unassembled WGS sequence"/>
</dbReference>
<dbReference type="Gene3D" id="2.40.50.140">
    <property type="entry name" value="Nucleic acid-binding proteins"/>
    <property type="match status" value="1"/>
</dbReference>
<evidence type="ECO:0000259" key="4">
    <source>
        <dbReference type="PROSITE" id="PS51857"/>
    </source>
</evidence>
<evidence type="ECO:0000313" key="6">
    <source>
        <dbReference type="Proteomes" id="UP000254069"/>
    </source>
</evidence>
<keyword evidence="3" id="KW-0472">Membrane</keyword>
<evidence type="ECO:0000313" key="5">
    <source>
        <dbReference type="EMBL" id="SUI50641.1"/>
    </source>
</evidence>
<feature type="transmembrane region" description="Helical" evidence="3">
    <location>
        <begin position="113"/>
        <end position="131"/>
    </location>
</feature>
<keyword evidence="1" id="KW-0597">Phosphoprotein</keyword>
<dbReference type="PROSITE" id="PS51857">
    <property type="entry name" value="CSD_2"/>
    <property type="match status" value="1"/>
</dbReference>
<reference evidence="5 6" key="1">
    <citation type="submission" date="2018-06" db="EMBL/GenBank/DDBJ databases">
        <authorList>
            <consortium name="Pathogen Informatics"/>
            <person name="Doyle S."/>
        </authorList>
    </citation>
    <scope>NUCLEOTIDE SEQUENCE [LARGE SCALE GENOMIC DNA]</scope>
    <source>
        <strain evidence="5 6">NCTC10738</strain>
    </source>
</reference>
<protein>
    <submittedName>
        <fullName evidence="5">Cold shock-like protein CspE</fullName>
    </submittedName>
</protein>
<dbReference type="PANTHER" id="PTHR12962">
    <property type="entry name" value="CALCIUM-REGULATED HEAT STABLE PROTEIN CRHSP-24-RELATED"/>
    <property type="match status" value="1"/>
</dbReference>
<dbReference type="AlphaFoldDB" id="A0A379YVJ3"/>
<dbReference type="PROSITE" id="PS00352">
    <property type="entry name" value="CSD_1"/>
    <property type="match status" value="1"/>
</dbReference>
<dbReference type="PANTHER" id="PTHR12962:SF1">
    <property type="entry name" value="COLD SHOCK DOMAIN-CONTAINING PROTEIN CG9705"/>
    <property type="match status" value="1"/>
</dbReference>
<keyword evidence="6" id="KW-1185">Reference proteome</keyword>
<dbReference type="CDD" id="cd04458">
    <property type="entry name" value="CSP_CDS"/>
    <property type="match status" value="1"/>
</dbReference>
<feature type="transmembrane region" description="Helical" evidence="3">
    <location>
        <begin position="90"/>
        <end position="107"/>
    </location>
</feature>
<dbReference type="InterPro" id="IPR010718">
    <property type="entry name" value="DUF1294"/>
</dbReference>
<dbReference type="SUPFAM" id="SSF50249">
    <property type="entry name" value="Nucleic acid-binding proteins"/>
    <property type="match status" value="1"/>
</dbReference>
<organism evidence="5 6">
    <name type="scientific">Shewanella algae</name>
    <dbReference type="NCBI Taxonomy" id="38313"/>
    <lineage>
        <taxon>Bacteria</taxon>
        <taxon>Pseudomonadati</taxon>
        <taxon>Pseudomonadota</taxon>
        <taxon>Gammaproteobacteria</taxon>
        <taxon>Alteromonadales</taxon>
        <taxon>Shewanellaceae</taxon>
        <taxon>Shewanella</taxon>
    </lineage>
</organism>